<comment type="catalytic activity">
    <reaction evidence="9">
        <text>D-ribose 5-phosphate + ATP = 5-phospho-alpha-D-ribose 1-diphosphate + AMP + H(+)</text>
        <dbReference type="Rhea" id="RHEA:15609"/>
        <dbReference type="ChEBI" id="CHEBI:15378"/>
        <dbReference type="ChEBI" id="CHEBI:30616"/>
        <dbReference type="ChEBI" id="CHEBI:58017"/>
        <dbReference type="ChEBI" id="CHEBI:78346"/>
        <dbReference type="ChEBI" id="CHEBI:456215"/>
        <dbReference type="EC" id="2.7.6.1"/>
    </reaction>
</comment>
<dbReference type="GO" id="GO:0005737">
    <property type="term" value="C:cytoplasm"/>
    <property type="evidence" value="ECO:0007669"/>
    <property type="project" value="TreeGrafter"/>
</dbReference>
<evidence type="ECO:0000313" key="11">
    <source>
        <dbReference type="EMBL" id="AFO51594.1"/>
    </source>
</evidence>
<dbReference type="GO" id="GO:0000287">
    <property type="term" value="F:magnesium ion binding"/>
    <property type="evidence" value="ECO:0007669"/>
    <property type="project" value="InterPro"/>
</dbReference>
<dbReference type="OrthoDB" id="9777067at2"/>
<keyword evidence="5" id="KW-0547">Nucleotide-binding</keyword>
<dbReference type="Pfam" id="PF14572">
    <property type="entry name" value="Pribosyl_synth"/>
    <property type="match status" value="1"/>
</dbReference>
<keyword evidence="4" id="KW-0545">Nucleotide biosynthesis</keyword>
<evidence type="ECO:0000256" key="5">
    <source>
        <dbReference type="ARBA" id="ARBA00022741"/>
    </source>
</evidence>
<dbReference type="Gene3D" id="3.40.50.2020">
    <property type="match status" value="2"/>
</dbReference>
<dbReference type="FunFam" id="3.40.50.2020:FF:000007">
    <property type="entry name" value="Ribose-phosphate pyrophosphokinase"/>
    <property type="match status" value="1"/>
</dbReference>
<dbReference type="KEGG" id="mhl:MHLP_00070"/>
<dbReference type="PANTHER" id="PTHR10210">
    <property type="entry name" value="RIBOSE-PHOSPHATE DIPHOSPHOKINASE FAMILY MEMBER"/>
    <property type="match status" value="1"/>
</dbReference>
<gene>
    <name evidence="11" type="ordered locus">MHLP_00070</name>
</gene>
<dbReference type="GO" id="GO:0016301">
    <property type="term" value="F:kinase activity"/>
    <property type="evidence" value="ECO:0007669"/>
    <property type="project" value="UniProtKB-KW"/>
</dbReference>
<evidence type="ECO:0000256" key="9">
    <source>
        <dbReference type="ARBA" id="ARBA00049535"/>
    </source>
</evidence>
<dbReference type="NCBIfam" id="TIGR01251">
    <property type="entry name" value="ribP_PPkin"/>
    <property type="match status" value="1"/>
</dbReference>
<reference evidence="12" key="2">
    <citation type="submission" date="2012-07" db="EMBL/GenBank/DDBJ databases">
        <title>Complete genome sequence of 'Candidatus Mycoplasma haemolamae'.</title>
        <authorList>
            <person name="Guimaraes A.M.S."/>
            <person name="Toth B."/>
            <person name="Santos A.P."/>
            <person name="Nascimento N.C."/>
            <person name="Sojka J.E."/>
            <person name="Messick J.B."/>
        </authorList>
    </citation>
    <scope>NUCLEOTIDE SEQUENCE [LARGE SCALE GENOMIC DNA]</scope>
    <source>
        <strain evidence="12">Purdue</strain>
    </source>
</reference>
<keyword evidence="3" id="KW-0479">Metal-binding</keyword>
<sequence>MFCPQENSLYFAINIDPSLREKLEQKYQFKFSDLKLLQFADGEYLAQPQLSVRGKKVYVFHSLSDPVNENLMKLLITIDALKRSSAREINLIITYLAYTRQDRRTAERTAITSKLVANLISVAGADKVTTIDLHSEQIEGFFDIPVDHLHSAPVFAEHLIKTYGKQLQDFVIVSPDFGASKRARMLSDLLSIPIVIMEKIRDQIGGISRQYVYGEVNFMNCLIFDDMIGTGGTVISAAKTLRDLGAKSVIVCATHGLFSGQALEKFEEAFKEGIISKIMVSDSIPARKKYEFIDVVNTDGLIAQVIKIYVQEQGSIAQVYEQWKSEILALKDQL</sequence>
<keyword evidence="6 11" id="KW-0418">Kinase</keyword>
<dbReference type="GO" id="GO:0006164">
    <property type="term" value="P:purine nucleotide biosynthetic process"/>
    <property type="evidence" value="ECO:0007669"/>
    <property type="project" value="TreeGrafter"/>
</dbReference>
<feature type="domain" description="Ribose-phosphate pyrophosphokinase N-terminal" evidence="10">
    <location>
        <begin position="11"/>
        <end position="124"/>
    </location>
</feature>
<name>I7CIB9_MYCHA</name>
<dbReference type="InterPro" id="IPR029057">
    <property type="entry name" value="PRTase-like"/>
</dbReference>
<dbReference type="InterPro" id="IPR000836">
    <property type="entry name" value="PRTase_dom"/>
</dbReference>
<accession>I7CIB9</accession>
<dbReference type="EC" id="2.7.6.1" evidence="1"/>
<organism evidence="11 12">
    <name type="scientific">Mycoplasma haematolamae (strain Purdue)</name>
    <dbReference type="NCBI Taxonomy" id="1212765"/>
    <lineage>
        <taxon>Bacteria</taxon>
        <taxon>Bacillati</taxon>
        <taxon>Mycoplasmatota</taxon>
        <taxon>Mollicutes</taxon>
        <taxon>Mycoplasmataceae</taxon>
        <taxon>Mycoplasma</taxon>
    </lineage>
</organism>
<dbReference type="STRING" id="1212765.MHLP_00070"/>
<dbReference type="SUPFAM" id="SSF53271">
    <property type="entry name" value="PRTase-like"/>
    <property type="match status" value="1"/>
</dbReference>
<evidence type="ECO:0000256" key="2">
    <source>
        <dbReference type="ARBA" id="ARBA00022679"/>
    </source>
</evidence>
<keyword evidence="8" id="KW-0460">Magnesium</keyword>
<dbReference type="CDD" id="cd06223">
    <property type="entry name" value="PRTases_typeI"/>
    <property type="match status" value="1"/>
</dbReference>
<dbReference type="PATRIC" id="fig|1212765.3.peg.14"/>
<dbReference type="InterPro" id="IPR029099">
    <property type="entry name" value="Pribosyltran_N"/>
</dbReference>
<evidence type="ECO:0000256" key="7">
    <source>
        <dbReference type="ARBA" id="ARBA00022840"/>
    </source>
</evidence>
<dbReference type="HOGENOM" id="CLU_033546_1_0_14"/>
<keyword evidence="2" id="KW-0808">Transferase</keyword>
<evidence type="ECO:0000256" key="6">
    <source>
        <dbReference type="ARBA" id="ARBA00022777"/>
    </source>
</evidence>
<evidence type="ECO:0000256" key="8">
    <source>
        <dbReference type="ARBA" id="ARBA00022842"/>
    </source>
</evidence>
<dbReference type="Proteomes" id="UP000006502">
    <property type="component" value="Chromosome"/>
</dbReference>
<dbReference type="EMBL" id="CP003731">
    <property type="protein sequence ID" value="AFO51594.1"/>
    <property type="molecule type" value="Genomic_DNA"/>
</dbReference>
<evidence type="ECO:0000256" key="4">
    <source>
        <dbReference type="ARBA" id="ARBA00022727"/>
    </source>
</evidence>
<dbReference type="AlphaFoldDB" id="I7CIB9"/>
<dbReference type="GO" id="GO:0004749">
    <property type="term" value="F:ribose phosphate diphosphokinase activity"/>
    <property type="evidence" value="ECO:0007669"/>
    <property type="project" value="UniProtKB-EC"/>
</dbReference>
<reference evidence="11 12" key="1">
    <citation type="journal article" date="2012" name="J. Bacteriol.">
        <title>Genome Sequence of "Candidatus Mycoplasma haemolamae" Strain Purdue, a Red Blood Cell Pathogen of Alpacas (Vicugna pacos) and Llamas (Lama glama).</title>
        <authorList>
            <person name="Guimaraes A.M."/>
            <person name="Toth B."/>
            <person name="Santos A.P."/>
            <person name="do Nascimento N.C."/>
            <person name="Kritchevsky J.E."/>
            <person name="Messick J.B."/>
        </authorList>
    </citation>
    <scope>NUCLEOTIDE SEQUENCE [LARGE SCALE GENOMIC DNA]</scope>
    <source>
        <strain evidence="11 12">Purdue</strain>
    </source>
</reference>
<evidence type="ECO:0000256" key="3">
    <source>
        <dbReference type="ARBA" id="ARBA00022723"/>
    </source>
</evidence>
<dbReference type="InterPro" id="IPR005946">
    <property type="entry name" value="Rib-P_diPkinase"/>
</dbReference>
<dbReference type="Pfam" id="PF13793">
    <property type="entry name" value="Pribosyltran_N"/>
    <property type="match status" value="1"/>
</dbReference>
<dbReference type="NCBIfam" id="NF002320">
    <property type="entry name" value="PRK01259.1"/>
    <property type="match status" value="1"/>
</dbReference>
<evidence type="ECO:0000313" key="12">
    <source>
        <dbReference type="Proteomes" id="UP000006502"/>
    </source>
</evidence>
<dbReference type="PANTHER" id="PTHR10210:SF41">
    <property type="entry name" value="RIBOSE-PHOSPHATE PYROPHOSPHOKINASE 1, CHLOROPLASTIC"/>
    <property type="match status" value="1"/>
</dbReference>
<keyword evidence="12" id="KW-1185">Reference proteome</keyword>
<dbReference type="GO" id="GO:0006015">
    <property type="term" value="P:5-phosphoribose 1-diphosphate biosynthetic process"/>
    <property type="evidence" value="ECO:0007669"/>
    <property type="project" value="TreeGrafter"/>
</dbReference>
<keyword evidence="7" id="KW-0067">ATP-binding</keyword>
<evidence type="ECO:0000256" key="1">
    <source>
        <dbReference type="ARBA" id="ARBA00013247"/>
    </source>
</evidence>
<proteinExistence type="predicted"/>
<evidence type="ECO:0000259" key="10">
    <source>
        <dbReference type="Pfam" id="PF13793"/>
    </source>
</evidence>
<dbReference type="GO" id="GO:0002189">
    <property type="term" value="C:ribose phosphate diphosphokinase complex"/>
    <property type="evidence" value="ECO:0007669"/>
    <property type="project" value="TreeGrafter"/>
</dbReference>
<dbReference type="SMART" id="SM01400">
    <property type="entry name" value="Pribosyltran_N"/>
    <property type="match status" value="1"/>
</dbReference>
<dbReference type="GO" id="GO:0005524">
    <property type="term" value="F:ATP binding"/>
    <property type="evidence" value="ECO:0007669"/>
    <property type="project" value="UniProtKB-KW"/>
</dbReference>
<protein>
    <recommendedName>
        <fullName evidence="1">ribose-phosphate diphosphokinase</fullName>
        <ecNumber evidence="1">2.7.6.1</ecNumber>
    </recommendedName>
</protein>